<dbReference type="OrthoDB" id="4883669at2759"/>
<name>A0A9P7YCH1_9HELO</name>
<reference evidence="2" key="1">
    <citation type="journal article" date="2021" name="IMA Fungus">
        <title>Genomic characterization of three marine fungi, including Emericellopsis atlantica sp. nov. with signatures of a generalist lifestyle and marine biomass degradation.</title>
        <authorList>
            <person name="Hagestad O.C."/>
            <person name="Hou L."/>
            <person name="Andersen J.H."/>
            <person name="Hansen E.H."/>
            <person name="Altermark B."/>
            <person name="Li C."/>
            <person name="Kuhnert E."/>
            <person name="Cox R.J."/>
            <person name="Crous P.W."/>
            <person name="Spatafora J.W."/>
            <person name="Lail K."/>
            <person name="Amirebrahimi M."/>
            <person name="Lipzen A."/>
            <person name="Pangilinan J."/>
            <person name="Andreopoulos W."/>
            <person name="Hayes R.D."/>
            <person name="Ng V."/>
            <person name="Grigoriev I.V."/>
            <person name="Jackson S.A."/>
            <person name="Sutton T.D.S."/>
            <person name="Dobson A.D.W."/>
            <person name="Rama T."/>
        </authorList>
    </citation>
    <scope>NUCLEOTIDE SEQUENCE</scope>
    <source>
        <strain evidence="2">TRa018bII</strain>
    </source>
</reference>
<protein>
    <submittedName>
        <fullName evidence="2">Uncharacterized protein</fullName>
    </submittedName>
</protein>
<evidence type="ECO:0000256" key="1">
    <source>
        <dbReference type="SAM" id="SignalP"/>
    </source>
</evidence>
<dbReference type="AlphaFoldDB" id="A0A9P7YCH1"/>
<feature type="chain" id="PRO_5040111968" evidence="1">
    <location>
        <begin position="20"/>
        <end position="131"/>
    </location>
</feature>
<dbReference type="Proteomes" id="UP000824998">
    <property type="component" value="Unassembled WGS sequence"/>
</dbReference>
<organism evidence="2 3">
    <name type="scientific">Amylocarpus encephaloides</name>
    <dbReference type="NCBI Taxonomy" id="45428"/>
    <lineage>
        <taxon>Eukaryota</taxon>
        <taxon>Fungi</taxon>
        <taxon>Dikarya</taxon>
        <taxon>Ascomycota</taxon>
        <taxon>Pezizomycotina</taxon>
        <taxon>Leotiomycetes</taxon>
        <taxon>Helotiales</taxon>
        <taxon>Helotiales incertae sedis</taxon>
        <taxon>Amylocarpus</taxon>
    </lineage>
</organism>
<keyword evidence="3" id="KW-1185">Reference proteome</keyword>
<sequence length="131" mass="13764">MHCTSPFTTLLALASLALSAPAPVAEPIPAPITPAISTLEKRVSGTMEIDFYPGNVCSAPQQHFTIGVVGTCHNTIFSRGAKMSNINQSWFGQGLHLILFDTPGCTGGQFSINLSNNGKCWPNGGASFKIA</sequence>
<comment type="caution">
    <text evidence="2">The sequence shown here is derived from an EMBL/GenBank/DDBJ whole genome shotgun (WGS) entry which is preliminary data.</text>
</comment>
<dbReference type="EMBL" id="MU251622">
    <property type="protein sequence ID" value="KAG9231129.1"/>
    <property type="molecule type" value="Genomic_DNA"/>
</dbReference>
<proteinExistence type="predicted"/>
<feature type="signal peptide" evidence="1">
    <location>
        <begin position="1"/>
        <end position="19"/>
    </location>
</feature>
<accession>A0A9P7YCH1</accession>
<keyword evidence="1" id="KW-0732">Signal</keyword>
<gene>
    <name evidence="2" type="ORF">BJ875DRAFT_487299</name>
</gene>
<evidence type="ECO:0000313" key="3">
    <source>
        <dbReference type="Proteomes" id="UP000824998"/>
    </source>
</evidence>
<evidence type="ECO:0000313" key="2">
    <source>
        <dbReference type="EMBL" id="KAG9231129.1"/>
    </source>
</evidence>